<evidence type="ECO:0000313" key="3">
    <source>
        <dbReference type="Proteomes" id="UP000540014"/>
    </source>
</evidence>
<dbReference type="InterPro" id="IPR051706">
    <property type="entry name" value="Glycosyltransferase_domain"/>
</dbReference>
<evidence type="ECO:0000313" key="2">
    <source>
        <dbReference type="EMBL" id="NME44073.1"/>
    </source>
</evidence>
<proteinExistence type="predicted"/>
<dbReference type="InterPro" id="IPR029044">
    <property type="entry name" value="Nucleotide-diphossugar_trans"/>
</dbReference>
<dbReference type="GO" id="GO:0000030">
    <property type="term" value="F:mannosyltransferase activity"/>
    <property type="evidence" value="ECO:0007669"/>
    <property type="project" value="TreeGrafter"/>
</dbReference>
<name>A0A7X9NGZ9_9FIRM</name>
<reference evidence="2 3" key="1">
    <citation type="submission" date="2020-04" db="EMBL/GenBank/DDBJ databases">
        <authorList>
            <person name="Hitch T.C.A."/>
            <person name="Wylensek D."/>
            <person name="Clavel T."/>
        </authorList>
    </citation>
    <scope>NUCLEOTIDE SEQUENCE [LARGE SCALE GENOMIC DNA]</scope>
    <source>
        <strain evidence="2 3">BSM-383-APC-22F</strain>
    </source>
</reference>
<dbReference type="GO" id="GO:0051999">
    <property type="term" value="P:mannosyl-inositol phosphorylceramide biosynthetic process"/>
    <property type="evidence" value="ECO:0007669"/>
    <property type="project" value="TreeGrafter"/>
</dbReference>
<dbReference type="RefSeq" id="WP_168965010.1">
    <property type="nucleotide sequence ID" value="NZ_JABAFR010000007.1"/>
</dbReference>
<sequence length="267" mass="31681">MIPKIIHYCWFGEKEIPNEYKNYIKTWKKYCPDYQIKEWNEKNFNIDQSDYIKEAYEQKKWAFVSDFARLKIVYEEGGIYLDTDVELVKSLDDLLKLKCFLASEKTGYVNTGLGFGAEKKNHIIYSLLEEYTNRHFIGKNGVYDSEACPKKNTRPLRKYGYKFSPDRIVTIRDATIFPPVYFDSMNFATGEIHITENTYSIHHYASSWVSDEDYVQNKKINEIIKNNNFILGHLKKQWFLYKNQKEKGKAKGFVNYLISKIRLKINL</sequence>
<dbReference type="EMBL" id="JABAFR010000007">
    <property type="protein sequence ID" value="NME44073.1"/>
    <property type="molecule type" value="Genomic_DNA"/>
</dbReference>
<dbReference type="PANTHER" id="PTHR32385">
    <property type="entry name" value="MANNOSYL PHOSPHORYLINOSITOL CERAMIDE SYNTHASE"/>
    <property type="match status" value="1"/>
</dbReference>
<comment type="caution">
    <text evidence="2">The sequence shown here is derived from an EMBL/GenBank/DDBJ whole genome shotgun (WGS) entry which is preliminary data.</text>
</comment>
<keyword evidence="1 2" id="KW-0808">Transferase</keyword>
<organism evidence="2 3">
    <name type="scientific">Faecalicoccus pleomorphus</name>
    <dbReference type="NCBI Taxonomy" id="1323"/>
    <lineage>
        <taxon>Bacteria</taxon>
        <taxon>Bacillati</taxon>
        <taxon>Bacillota</taxon>
        <taxon>Erysipelotrichia</taxon>
        <taxon>Erysipelotrichales</taxon>
        <taxon>Erysipelotrichaceae</taxon>
        <taxon>Faecalicoccus</taxon>
    </lineage>
</organism>
<evidence type="ECO:0000256" key="1">
    <source>
        <dbReference type="ARBA" id="ARBA00022679"/>
    </source>
</evidence>
<dbReference type="Proteomes" id="UP000540014">
    <property type="component" value="Unassembled WGS sequence"/>
</dbReference>
<dbReference type="PANTHER" id="PTHR32385:SF15">
    <property type="entry name" value="INOSITOL PHOSPHOCERAMIDE MANNOSYLTRANSFERASE 1"/>
    <property type="match status" value="1"/>
</dbReference>
<dbReference type="Gene3D" id="3.90.550.20">
    <property type="match status" value="1"/>
</dbReference>
<dbReference type="GO" id="GO:0016020">
    <property type="term" value="C:membrane"/>
    <property type="evidence" value="ECO:0007669"/>
    <property type="project" value="GOC"/>
</dbReference>
<dbReference type="AlphaFoldDB" id="A0A7X9NGZ9"/>
<protein>
    <submittedName>
        <fullName evidence="2">Glycosyl transferase</fullName>
    </submittedName>
</protein>
<dbReference type="Pfam" id="PF04488">
    <property type="entry name" value="Gly_transf_sug"/>
    <property type="match status" value="1"/>
</dbReference>
<dbReference type="InterPro" id="IPR007577">
    <property type="entry name" value="GlycoTrfase_DXD_sugar-bd_CS"/>
</dbReference>
<dbReference type="SUPFAM" id="SSF53448">
    <property type="entry name" value="Nucleotide-diphospho-sugar transferases"/>
    <property type="match status" value="1"/>
</dbReference>
<accession>A0A7X9NGZ9</accession>
<gene>
    <name evidence="2" type="ORF">HF861_04145</name>
</gene>